<dbReference type="InterPro" id="IPR017455">
    <property type="entry name" value="Znf_FYVE-rel"/>
</dbReference>
<dbReference type="GO" id="GO:0008270">
    <property type="term" value="F:zinc ion binding"/>
    <property type="evidence" value="ECO:0007669"/>
    <property type="project" value="UniProtKB-KW"/>
</dbReference>
<dbReference type="Proteomes" id="UP000290189">
    <property type="component" value="Unassembled WGS sequence"/>
</dbReference>
<reference evidence="8 10" key="2">
    <citation type="submission" date="2018-03" db="EMBL/GenBank/DDBJ databases">
        <authorList>
            <person name="Fogelqvist J."/>
        </authorList>
    </citation>
    <scope>NUCLEOTIDE SEQUENCE [LARGE SCALE GENOMIC DNA]</scope>
</reference>
<accession>A0A0G4IU72</accession>
<evidence type="ECO:0000259" key="6">
    <source>
        <dbReference type="PROSITE" id="PS50178"/>
    </source>
</evidence>
<keyword evidence="8" id="KW-0496">Mitochondrion</keyword>
<protein>
    <recommendedName>
        <fullName evidence="6">FYVE-type domain-containing protein</fullName>
    </recommendedName>
</protein>
<geneLocation type="mitochondrion" evidence="8"/>
<dbReference type="OrthoDB" id="660555at2759"/>
<keyword evidence="9" id="KW-1185">Reference proteome</keyword>
<dbReference type="InterPro" id="IPR011011">
    <property type="entry name" value="Znf_FYVE_PHD"/>
</dbReference>
<evidence type="ECO:0000256" key="2">
    <source>
        <dbReference type="ARBA" id="ARBA00022771"/>
    </source>
</evidence>
<dbReference type="Pfam" id="PF01363">
    <property type="entry name" value="FYVE"/>
    <property type="match status" value="2"/>
</dbReference>
<evidence type="ECO:0000256" key="5">
    <source>
        <dbReference type="SAM" id="MobiDB-lite"/>
    </source>
</evidence>
<evidence type="ECO:0000256" key="3">
    <source>
        <dbReference type="ARBA" id="ARBA00022833"/>
    </source>
</evidence>
<dbReference type="InterPro" id="IPR000306">
    <property type="entry name" value="Znf_FYVE"/>
</dbReference>
<dbReference type="EMBL" id="OVEO01000015">
    <property type="protein sequence ID" value="SPR00773.1"/>
    <property type="molecule type" value="Genomic_DNA"/>
</dbReference>
<feature type="domain" description="FYVE-type" evidence="6">
    <location>
        <begin position="24"/>
        <end position="85"/>
    </location>
</feature>
<organism evidence="7 9">
    <name type="scientific">Plasmodiophora brassicae</name>
    <name type="common">Clubroot disease agent</name>
    <dbReference type="NCBI Taxonomy" id="37360"/>
    <lineage>
        <taxon>Eukaryota</taxon>
        <taxon>Sar</taxon>
        <taxon>Rhizaria</taxon>
        <taxon>Endomyxa</taxon>
        <taxon>Phytomyxea</taxon>
        <taxon>Plasmodiophorida</taxon>
        <taxon>Plasmodiophoridae</taxon>
        <taxon>Plasmodiophora</taxon>
    </lineage>
</organism>
<proteinExistence type="predicted"/>
<keyword evidence="2 4" id="KW-0863">Zinc-finger</keyword>
<dbReference type="PANTHER" id="PTHR23164:SF29">
    <property type="entry name" value="E3 UBIQUITIN-PROTEIN LIGASE PIB1"/>
    <property type="match status" value="1"/>
</dbReference>
<dbReference type="SMART" id="SM00064">
    <property type="entry name" value="FYVE"/>
    <property type="match status" value="2"/>
</dbReference>
<evidence type="ECO:0000256" key="4">
    <source>
        <dbReference type="PROSITE-ProRule" id="PRU00091"/>
    </source>
</evidence>
<sequence length="425" mass="47179">MEGACENILLERTGHLYPPVWVDPDVQTRCAACGAKPGKWERHHCRLCGNIVCSLCSAKFRLPGRFEKKRSHANDLCRVCFGCRDACVKYWAEERPIPPSMVRCGYRQTIVDGRVHIHPPVIRSQFDYPQCLSCGRLHRKRHSCRLCGECFCNECSIKIDNVPAAFQIKFKTGPVRVCLPCRYRLKRGAILDGTVDDSMTAGDYDLSSFATLFGGDRFPRAPPKQHNIDDDKGSGQGQRAGGTGSRPQTPTGTVPWISHTNQAIPRGSVLFSDDVEDAGQDDVGAPFDLAQLAIGRPTSTIVYDTIPVPEPDIDIQSFSSGELSASNQHLDDANSAPPSETLIALRLVERTRAGGDRTVGSLTVPATSTLEDIDRQIKLAVPILRQYDLEYYFRGRSIYREFFDVFVALHFDEHIVFSKSLSGSE</sequence>
<gene>
    <name evidence="7" type="ORF">PBRA_006750</name>
    <name evidence="8" type="ORF">PLBR_LOCUS7988</name>
</gene>
<feature type="region of interest" description="Disordered" evidence="5">
    <location>
        <begin position="220"/>
        <end position="255"/>
    </location>
</feature>
<dbReference type="PROSITE" id="PS50178">
    <property type="entry name" value="ZF_FYVE"/>
    <property type="match status" value="2"/>
</dbReference>
<dbReference type="AlphaFoldDB" id="A0A0G4IU72"/>
<dbReference type="InterPro" id="IPR013083">
    <property type="entry name" value="Znf_RING/FYVE/PHD"/>
</dbReference>
<evidence type="ECO:0000313" key="7">
    <source>
        <dbReference type="EMBL" id="CEO98636.1"/>
    </source>
</evidence>
<evidence type="ECO:0000256" key="1">
    <source>
        <dbReference type="ARBA" id="ARBA00022723"/>
    </source>
</evidence>
<dbReference type="SUPFAM" id="SSF57903">
    <property type="entry name" value="FYVE/PHD zinc finger"/>
    <property type="match status" value="2"/>
</dbReference>
<dbReference type="EMBL" id="CDSF01000086">
    <property type="protein sequence ID" value="CEO98636.1"/>
    <property type="molecule type" value="Genomic_DNA"/>
</dbReference>
<feature type="compositionally biased region" description="Gly residues" evidence="5">
    <location>
        <begin position="234"/>
        <end position="244"/>
    </location>
</feature>
<feature type="domain" description="FYVE-type" evidence="6">
    <location>
        <begin position="125"/>
        <end position="186"/>
    </location>
</feature>
<evidence type="ECO:0000313" key="10">
    <source>
        <dbReference type="Proteomes" id="UP000290189"/>
    </source>
</evidence>
<keyword evidence="1" id="KW-0479">Metal-binding</keyword>
<dbReference type="Proteomes" id="UP000039324">
    <property type="component" value="Unassembled WGS sequence"/>
</dbReference>
<evidence type="ECO:0000313" key="8">
    <source>
        <dbReference type="EMBL" id="SPR00773.1"/>
    </source>
</evidence>
<name>A0A0G4IU72_PLABS</name>
<keyword evidence="3" id="KW-0862">Zinc</keyword>
<evidence type="ECO:0000313" key="9">
    <source>
        <dbReference type="Proteomes" id="UP000039324"/>
    </source>
</evidence>
<dbReference type="Gene3D" id="3.30.40.10">
    <property type="entry name" value="Zinc/RING finger domain, C3HC4 (zinc finger)"/>
    <property type="match status" value="2"/>
</dbReference>
<dbReference type="PANTHER" id="PTHR23164">
    <property type="entry name" value="EARLY ENDOSOME ANTIGEN 1"/>
    <property type="match status" value="1"/>
</dbReference>
<reference evidence="7 9" key="1">
    <citation type="submission" date="2015-02" db="EMBL/GenBank/DDBJ databases">
        <authorList>
            <person name="Chooi Y.-H."/>
        </authorList>
    </citation>
    <scope>NUCLEOTIDE SEQUENCE [LARGE SCALE GENOMIC DNA]</scope>
    <source>
        <strain evidence="7">E3</strain>
    </source>
</reference>